<keyword evidence="3" id="KW-1185">Reference proteome</keyword>
<accession>A0ABT2F505</accession>
<dbReference type="RefSeq" id="WP_259136678.1">
    <property type="nucleotide sequence ID" value="NZ_JANUXX010000001.1"/>
</dbReference>
<comment type="caution">
    <text evidence="2">The sequence shown here is derived from an EMBL/GenBank/DDBJ whole genome shotgun (WGS) entry which is preliminary data.</text>
</comment>
<evidence type="ECO:0000313" key="3">
    <source>
        <dbReference type="Proteomes" id="UP001206548"/>
    </source>
</evidence>
<protein>
    <submittedName>
        <fullName evidence="2">CpXC domain-containing protein</fullName>
    </submittedName>
</protein>
<dbReference type="Pfam" id="PF14353">
    <property type="entry name" value="CpXC"/>
    <property type="match status" value="1"/>
</dbReference>
<organism evidence="2 3">
    <name type="scientific">Streptococcus sciuri</name>
    <dbReference type="NCBI Taxonomy" id="2973939"/>
    <lineage>
        <taxon>Bacteria</taxon>
        <taxon>Bacillati</taxon>
        <taxon>Bacillota</taxon>
        <taxon>Bacilli</taxon>
        <taxon>Lactobacillales</taxon>
        <taxon>Streptococcaceae</taxon>
        <taxon>Streptococcus</taxon>
    </lineage>
</organism>
<sequence length="219" mass="25694">MVDGKEKLKMTNIYLAPIKCNCCDTMGLFERIDRVDAVYSPELISSISDWEFFKFSCSECGNQALIEYPTIFHDENNLVIVQYSPKKDSTIIKAQILSLISEGIDISKYQIRVVSDMEEFIEKVQIFSEGFDDRAIELMKYLKSPKEIDDIQFTYDYMVFTKVGDIRYQFMFVRSQDVVASLEFDRELYDECYSEIRDVDIDLCYINEVWAEEFVRNGI</sequence>
<proteinExistence type="predicted"/>
<gene>
    <name evidence="2" type="ORF">NXS10_00955</name>
</gene>
<feature type="domain" description="CpXC" evidence="1">
    <location>
        <begin position="18"/>
        <end position="140"/>
    </location>
</feature>
<reference evidence="2 3" key="1">
    <citation type="journal article" date="2023" name="Int. J. Syst. Evol. Microbiol.">
        <title>Streptococcus sciuri sp. nov., Staphylococcus marylandisciuri sp. nov. and Staphylococcus americanisciuri sp. nov., isolated from faeces of eastern grey squirrel (Sciurus carolinensis).</title>
        <authorList>
            <person name="Volokhov D.V."/>
            <person name="Zagorodnyaya T.A."/>
            <person name="Furtak V.A."/>
            <person name="Nattanmai G."/>
            <person name="Randall L."/>
            <person name="Jose S."/>
            <person name="Gao Y."/>
            <person name="Eisenberg T."/>
            <person name="Delmonte P."/>
            <person name="Blom J."/>
            <person name="Mitchell K.K."/>
        </authorList>
    </citation>
    <scope>NUCLEOTIDE SEQUENCE [LARGE SCALE GENOMIC DNA]</scope>
    <source>
        <strain evidence="2 3">SQ9-PEA</strain>
    </source>
</reference>
<evidence type="ECO:0000259" key="1">
    <source>
        <dbReference type="Pfam" id="PF14353"/>
    </source>
</evidence>
<dbReference type="InterPro" id="IPR025682">
    <property type="entry name" value="CpXC_dom"/>
</dbReference>
<evidence type="ECO:0000313" key="2">
    <source>
        <dbReference type="EMBL" id="MCS4487549.1"/>
    </source>
</evidence>
<dbReference type="EMBL" id="JANUXX010000001">
    <property type="protein sequence ID" value="MCS4487549.1"/>
    <property type="molecule type" value="Genomic_DNA"/>
</dbReference>
<name>A0ABT2F505_9STRE</name>
<dbReference type="Proteomes" id="UP001206548">
    <property type="component" value="Unassembled WGS sequence"/>
</dbReference>